<evidence type="ECO:0000256" key="7">
    <source>
        <dbReference type="SAM" id="Phobius"/>
    </source>
</evidence>
<dbReference type="Gene3D" id="1.20.1250.20">
    <property type="entry name" value="MFS general substrate transporter like domains"/>
    <property type="match status" value="1"/>
</dbReference>
<sequence length="418" mass="44156">MSRLASALPVLHQRNFRWFFLSRAINTVGGMMTPVTIAFAVLKIDNSASALGVVLTAEMGMNVLCLLFGGVIADRLPRRAVMQTCYLVMAAVQLTMCFSLLSGWATVASMTVLGAISGGVSAFSMPAQQGLIPQLVTREQLQQADSLMSFVRNGATFIGPVIGTVLVASLGPELALAVDGLSFLGAAVLLAKVVLPPAARSATSMLTQLREGWSEFISRTWLWVVVLAFGILNAIQMGVWVVVGPVIAKNNPQLGISGWGIVLGAEAVGMLLMSVVLMRVHIHRLLLNGMACISLISIPLLLLGIHPETRVLAVAALLGGAGSQVFGTAWTVAMMEQIPSAVLSRVSSYDMLGSFIAIPIGTMAFGWLASHIDIRPLVIVAGCCYALVALVTLLVPSVRGLTRLPDQPSDKGELQTTP</sequence>
<comment type="caution">
    <text evidence="8">The sequence shown here is derived from an EMBL/GenBank/DDBJ whole genome shotgun (WGS) entry which is preliminary data.</text>
</comment>
<evidence type="ECO:0000256" key="1">
    <source>
        <dbReference type="ARBA" id="ARBA00004651"/>
    </source>
</evidence>
<dbReference type="Pfam" id="PF05977">
    <property type="entry name" value="MFS_3"/>
    <property type="match status" value="1"/>
</dbReference>
<feature type="transmembrane region" description="Helical" evidence="7">
    <location>
        <begin position="48"/>
        <end position="72"/>
    </location>
</feature>
<feature type="transmembrane region" description="Helical" evidence="7">
    <location>
        <begin position="174"/>
        <end position="195"/>
    </location>
</feature>
<dbReference type="CDD" id="cd06173">
    <property type="entry name" value="MFS_MefA_like"/>
    <property type="match status" value="1"/>
</dbReference>
<dbReference type="Proteomes" id="UP000559182">
    <property type="component" value="Unassembled WGS sequence"/>
</dbReference>
<feature type="transmembrane region" description="Helical" evidence="7">
    <location>
        <begin position="346"/>
        <end position="368"/>
    </location>
</feature>
<name>A0A839NFZ8_9MICO</name>
<evidence type="ECO:0000313" key="8">
    <source>
        <dbReference type="EMBL" id="MBB2894065.1"/>
    </source>
</evidence>
<evidence type="ECO:0000256" key="2">
    <source>
        <dbReference type="ARBA" id="ARBA00022448"/>
    </source>
</evidence>
<dbReference type="InterPro" id="IPR010290">
    <property type="entry name" value="TM_effector"/>
</dbReference>
<feature type="transmembrane region" description="Helical" evidence="7">
    <location>
        <begin position="374"/>
        <end position="395"/>
    </location>
</feature>
<dbReference type="PANTHER" id="PTHR23513">
    <property type="entry name" value="INTEGRAL MEMBRANE EFFLUX PROTEIN-RELATED"/>
    <property type="match status" value="1"/>
</dbReference>
<gene>
    <name evidence="8" type="ORF">FHU39_004101</name>
</gene>
<keyword evidence="6 7" id="KW-0472">Membrane</keyword>
<reference evidence="8 9" key="1">
    <citation type="submission" date="2020-08" db="EMBL/GenBank/DDBJ databases">
        <title>Sequencing the genomes of 1000 actinobacteria strains.</title>
        <authorList>
            <person name="Klenk H.-P."/>
        </authorList>
    </citation>
    <scope>NUCLEOTIDE SEQUENCE [LARGE SCALE GENOMIC DNA]</scope>
    <source>
        <strain evidence="8 9">DSM 105369</strain>
    </source>
</reference>
<feature type="transmembrane region" description="Helical" evidence="7">
    <location>
        <begin position="20"/>
        <end position="42"/>
    </location>
</feature>
<dbReference type="SUPFAM" id="SSF103473">
    <property type="entry name" value="MFS general substrate transporter"/>
    <property type="match status" value="1"/>
</dbReference>
<keyword evidence="3" id="KW-1003">Cell membrane</keyword>
<keyword evidence="4 7" id="KW-0812">Transmembrane</keyword>
<protein>
    <submittedName>
        <fullName evidence="8">MFS family permease</fullName>
    </submittedName>
</protein>
<feature type="transmembrane region" description="Helical" evidence="7">
    <location>
        <begin position="285"/>
        <end position="305"/>
    </location>
</feature>
<dbReference type="EMBL" id="JACHVQ010000004">
    <property type="protein sequence ID" value="MBB2894065.1"/>
    <property type="molecule type" value="Genomic_DNA"/>
</dbReference>
<feature type="transmembrane region" description="Helical" evidence="7">
    <location>
        <begin position="216"/>
        <end position="236"/>
    </location>
</feature>
<feature type="transmembrane region" description="Helical" evidence="7">
    <location>
        <begin position="147"/>
        <end position="168"/>
    </location>
</feature>
<keyword evidence="5 7" id="KW-1133">Transmembrane helix</keyword>
<dbReference type="RefSeq" id="WP_183322518.1">
    <property type="nucleotide sequence ID" value="NZ_JACHVQ010000004.1"/>
</dbReference>
<keyword evidence="2" id="KW-0813">Transport</keyword>
<dbReference type="AlphaFoldDB" id="A0A839NFZ8"/>
<comment type="subcellular location">
    <subcellularLocation>
        <location evidence="1">Cell membrane</location>
        <topology evidence="1">Multi-pass membrane protein</topology>
    </subcellularLocation>
</comment>
<evidence type="ECO:0000256" key="4">
    <source>
        <dbReference type="ARBA" id="ARBA00022692"/>
    </source>
</evidence>
<evidence type="ECO:0000256" key="3">
    <source>
        <dbReference type="ARBA" id="ARBA00022475"/>
    </source>
</evidence>
<evidence type="ECO:0000256" key="6">
    <source>
        <dbReference type="ARBA" id="ARBA00023136"/>
    </source>
</evidence>
<feature type="transmembrane region" description="Helical" evidence="7">
    <location>
        <begin position="311"/>
        <end position="334"/>
    </location>
</feature>
<proteinExistence type="predicted"/>
<dbReference type="GO" id="GO:0005886">
    <property type="term" value="C:plasma membrane"/>
    <property type="evidence" value="ECO:0007669"/>
    <property type="project" value="UniProtKB-SubCell"/>
</dbReference>
<feature type="transmembrane region" description="Helical" evidence="7">
    <location>
        <begin position="256"/>
        <end position="278"/>
    </location>
</feature>
<accession>A0A839NFZ8</accession>
<organism evidence="8 9">
    <name type="scientific">Flexivirga oryzae</name>
    <dbReference type="NCBI Taxonomy" id="1794944"/>
    <lineage>
        <taxon>Bacteria</taxon>
        <taxon>Bacillati</taxon>
        <taxon>Actinomycetota</taxon>
        <taxon>Actinomycetes</taxon>
        <taxon>Micrococcales</taxon>
        <taxon>Dermacoccaceae</taxon>
        <taxon>Flexivirga</taxon>
    </lineage>
</organism>
<evidence type="ECO:0000313" key="9">
    <source>
        <dbReference type="Proteomes" id="UP000559182"/>
    </source>
</evidence>
<dbReference type="InterPro" id="IPR036259">
    <property type="entry name" value="MFS_trans_sf"/>
</dbReference>
<evidence type="ECO:0000256" key="5">
    <source>
        <dbReference type="ARBA" id="ARBA00022989"/>
    </source>
</evidence>
<keyword evidence="9" id="KW-1185">Reference proteome</keyword>
<feature type="transmembrane region" description="Helical" evidence="7">
    <location>
        <begin position="84"/>
        <end position="101"/>
    </location>
</feature>
<dbReference type="PANTHER" id="PTHR23513:SF11">
    <property type="entry name" value="STAPHYLOFERRIN A TRANSPORTER"/>
    <property type="match status" value="1"/>
</dbReference>